<evidence type="ECO:0000256" key="1">
    <source>
        <dbReference type="ARBA" id="ARBA00022842"/>
    </source>
</evidence>
<dbReference type="Pfam" id="PF12804">
    <property type="entry name" value="NTP_transf_3"/>
    <property type="match status" value="1"/>
</dbReference>
<dbReference type="PANTHER" id="PTHR43777">
    <property type="entry name" value="MOLYBDENUM COFACTOR CYTIDYLYLTRANSFERASE"/>
    <property type="match status" value="1"/>
</dbReference>
<dbReference type="EC" id="2.7.7.76" evidence="3"/>
<dbReference type="AlphaFoldDB" id="A0A7W5GYD5"/>
<keyword evidence="4" id="KW-1185">Reference proteome</keyword>
<reference evidence="3 4" key="1">
    <citation type="submission" date="2020-08" db="EMBL/GenBank/DDBJ databases">
        <title>Genomic Encyclopedia of Type Strains, Phase III (KMG-III): the genomes of soil and plant-associated and newly described type strains.</title>
        <authorList>
            <person name="Whitman W."/>
        </authorList>
    </citation>
    <scope>NUCLEOTIDE SEQUENCE [LARGE SCALE GENOMIC DNA]</scope>
    <source>
        <strain evidence="3 4">CECT 7341</strain>
    </source>
</reference>
<evidence type="ECO:0000313" key="3">
    <source>
        <dbReference type="EMBL" id="MBB3183379.1"/>
    </source>
</evidence>
<keyword evidence="3" id="KW-0548">Nucleotidyltransferase</keyword>
<dbReference type="InterPro" id="IPR029044">
    <property type="entry name" value="Nucleotide-diphossugar_trans"/>
</dbReference>
<evidence type="ECO:0000313" key="4">
    <source>
        <dbReference type="Proteomes" id="UP000563050"/>
    </source>
</evidence>
<keyword evidence="1" id="KW-0460">Magnesium</keyword>
<dbReference type="CDD" id="cd04182">
    <property type="entry name" value="GT_2_like_f"/>
    <property type="match status" value="1"/>
</dbReference>
<dbReference type="RefSeq" id="WP_183313538.1">
    <property type="nucleotide sequence ID" value="NZ_JACHXQ010000002.1"/>
</dbReference>
<dbReference type="PANTHER" id="PTHR43777:SF1">
    <property type="entry name" value="MOLYBDENUM COFACTOR CYTIDYLYLTRANSFERASE"/>
    <property type="match status" value="1"/>
</dbReference>
<dbReference type="Proteomes" id="UP000563050">
    <property type="component" value="Unassembled WGS sequence"/>
</dbReference>
<sequence length="200" mass="21068">MPSEHVVALVMAAGRSRRFGDTDKRLAVLPDGRSLLASSCALARQAFADVRVVLREADDPVALGLVDPALRLIRAPHGEAGLGASLADAFVALGRDPRLSNARAAAVLLGDMPAITPATLRRLRDAAAPECILRPSQDGRPGHPVLFGRDFWPALETLEGDTGGSPILRRYPACLCTLAVTDPGIHLDIDTDESLAALEG</sequence>
<feature type="domain" description="MobA-like NTP transferase" evidence="2">
    <location>
        <begin position="8"/>
        <end position="171"/>
    </location>
</feature>
<gene>
    <name evidence="3" type="ORF">FHR95_000920</name>
</gene>
<accession>A0A7W5GYD5</accession>
<dbReference type="Gene3D" id="3.90.550.10">
    <property type="entry name" value="Spore Coat Polysaccharide Biosynthesis Protein SpsA, Chain A"/>
    <property type="match status" value="1"/>
</dbReference>
<dbReference type="SUPFAM" id="SSF53448">
    <property type="entry name" value="Nucleotide-diphospho-sugar transferases"/>
    <property type="match status" value="1"/>
</dbReference>
<keyword evidence="3" id="KW-0808">Transferase</keyword>
<evidence type="ECO:0000259" key="2">
    <source>
        <dbReference type="Pfam" id="PF12804"/>
    </source>
</evidence>
<proteinExistence type="predicted"/>
<name>A0A7W5GYD5_9GAMM</name>
<dbReference type="InterPro" id="IPR025877">
    <property type="entry name" value="MobA-like_NTP_Trfase"/>
</dbReference>
<protein>
    <submittedName>
        <fullName evidence="3">Molybdenum cofactor cytidylyltransferase</fullName>
        <ecNumber evidence="3">2.7.7.76</ecNumber>
    </submittedName>
</protein>
<organism evidence="3 4">
    <name type="scientific">Halomonas fontilapidosi</name>
    <dbReference type="NCBI Taxonomy" id="616675"/>
    <lineage>
        <taxon>Bacteria</taxon>
        <taxon>Pseudomonadati</taxon>
        <taxon>Pseudomonadota</taxon>
        <taxon>Gammaproteobacteria</taxon>
        <taxon>Oceanospirillales</taxon>
        <taxon>Halomonadaceae</taxon>
        <taxon>Halomonas</taxon>
    </lineage>
</organism>
<comment type="caution">
    <text evidence="3">The sequence shown here is derived from an EMBL/GenBank/DDBJ whole genome shotgun (WGS) entry which is preliminary data.</text>
</comment>
<dbReference type="EMBL" id="JACHXQ010000002">
    <property type="protein sequence ID" value="MBB3183379.1"/>
    <property type="molecule type" value="Genomic_DNA"/>
</dbReference>
<dbReference type="GO" id="GO:0061602">
    <property type="term" value="F:molybdenum cofactor cytidylyltransferase activity"/>
    <property type="evidence" value="ECO:0007669"/>
    <property type="project" value="UniProtKB-EC"/>
</dbReference>